<evidence type="ECO:0000313" key="5">
    <source>
        <dbReference type="Proteomes" id="UP000694397"/>
    </source>
</evidence>
<name>A0A0P7XGF7_SCLFO</name>
<dbReference type="InterPro" id="IPR028260">
    <property type="entry name" value="FAM177"/>
</dbReference>
<feature type="region of interest" description="Disordered" evidence="1">
    <location>
        <begin position="154"/>
        <end position="218"/>
    </location>
</feature>
<reference evidence="3 5" key="2">
    <citation type="submission" date="2019-04" db="EMBL/GenBank/DDBJ databases">
        <authorList>
            <consortium name="Wellcome Sanger Institute Data Sharing"/>
        </authorList>
    </citation>
    <scope>NUCLEOTIDE SEQUENCE [LARGE SCALE GENOMIC DNA]</scope>
</reference>
<keyword evidence="5" id="KW-1185">Reference proteome</keyword>
<gene>
    <name evidence="3" type="primary">FAM177A1</name>
    <name evidence="2" type="ORF">Z043_105497</name>
</gene>
<accession>A0A0P7XGF7</accession>
<feature type="region of interest" description="Disordered" evidence="1">
    <location>
        <begin position="67"/>
        <end position="90"/>
    </location>
</feature>
<dbReference type="OrthoDB" id="45963at2759"/>
<dbReference type="RefSeq" id="XP_018582860.1">
    <property type="nucleotide sequence ID" value="XM_018727344.1"/>
</dbReference>
<dbReference type="KEGG" id="sfm:108919384"/>
<feature type="compositionally biased region" description="Acidic residues" evidence="1">
    <location>
        <begin position="68"/>
        <end position="84"/>
    </location>
</feature>
<dbReference type="Proteomes" id="UP000034805">
    <property type="component" value="Unassembled WGS sequence"/>
</dbReference>
<dbReference type="Pfam" id="PF14774">
    <property type="entry name" value="FAM177"/>
    <property type="match status" value="1"/>
</dbReference>
<reference evidence="2 4" key="1">
    <citation type="submission" date="2015-08" db="EMBL/GenBank/DDBJ databases">
        <title>The genome of the Asian arowana (Scleropages formosus).</title>
        <authorList>
            <person name="Tan M.H."/>
            <person name="Gan H.M."/>
            <person name="Croft L.J."/>
            <person name="Austin C.M."/>
        </authorList>
    </citation>
    <scope>NUCLEOTIDE SEQUENCE [LARGE SCALE GENOMIC DNA]</scope>
    <source>
        <strain evidence="2">Aro1</strain>
    </source>
</reference>
<dbReference type="PANTHER" id="PTHR31206">
    <property type="entry name" value="LP10445P"/>
    <property type="match status" value="1"/>
</dbReference>
<evidence type="ECO:0000313" key="3">
    <source>
        <dbReference type="Ensembl" id="ENSSFOP00015039858.1"/>
    </source>
</evidence>
<feature type="compositionally biased region" description="Basic and acidic residues" evidence="1">
    <location>
        <begin position="160"/>
        <end position="181"/>
    </location>
</feature>
<dbReference type="Proteomes" id="UP000694397">
    <property type="component" value="Chromosome 15"/>
</dbReference>
<organism evidence="2 4">
    <name type="scientific">Scleropages formosus</name>
    <name type="common">Asian bonytongue</name>
    <name type="synonym">Osteoglossum formosum</name>
    <dbReference type="NCBI Taxonomy" id="113540"/>
    <lineage>
        <taxon>Eukaryota</taxon>
        <taxon>Metazoa</taxon>
        <taxon>Chordata</taxon>
        <taxon>Craniata</taxon>
        <taxon>Vertebrata</taxon>
        <taxon>Euteleostomi</taxon>
        <taxon>Actinopterygii</taxon>
        <taxon>Neopterygii</taxon>
        <taxon>Teleostei</taxon>
        <taxon>Osteoglossocephala</taxon>
        <taxon>Osteoglossomorpha</taxon>
        <taxon>Osteoglossiformes</taxon>
        <taxon>Osteoglossidae</taxon>
        <taxon>Scleropages</taxon>
    </lineage>
</organism>
<reference evidence="3" key="3">
    <citation type="submission" date="2025-05" db="UniProtKB">
        <authorList>
            <consortium name="Ensembl"/>
        </authorList>
    </citation>
    <scope>IDENTIFICATION</scope>
</reference>
<dbReference type="Ensembl" id="ENSSFOT00015078312.1">
    <property type="protein sequence ID" value="ENSSFOP00015039858.1"/>
    <property type="gene ID" value="ENSSFOG00015029231.1"/>
</dbReference>
<proteinExistence type="predicted"/>
<evidence type="ECO:0000313" key="2">
    <source>
        <dbReference type="EMBL" id="KPP75280.1"/>
    </source>
</evidence>
<evidence type="ECO:0000313" key="4">
    <source>
        <dbReference type="Proteomes" id="UP000034805"/>
    </source>
</evidence>
<protein>
    <submittedName>
        <fullName evidence="2">C14orf24-like</fullName>
    </submittedName>
    <submittedName>
        <fullName evidence="3">Family with sequence similarity 177 member A1</fullName>
    </submittedName>
</protein>
<dbReference type="GeneTree" id="ENSGT00390000016736"/>
<dbReference type="AlphaFoldDB" id="A0A0P7XGF7"/>
<dbReference type="EMBL" id="JARO02001504">
    <property type="protein sequence ID" value="KPP75280.1"/>
    <property type="molecule type" value="Genomic_DNA"/>
</dbReference>
<sequence>MQDHVRRAVRRKMAELSLYLSNVSVSLASNMDVEKTTGRDFESVELGDQVKKRQKLPRRTIHFASGEIMEEYSTDDEEDEEEEEKVQKRDLTAAVDPSKMTWGPFFWFYMWRVATSTLSVCDYLGERMASLFGITSPKYQYAIDEYYRVKKEEEEEEEENKLSEEAERHFQEQQTAERKQAMTEQPEGSASFVNVTFESEEEPKASLDTSRVPAPLPS</sequence>
<dbReference type="CTD" id="283635"/>
<dbReference type="GeneID" id="108919384"/>
<evidence type="ECO:0000256" key="1">
    <source>
        <dbReference type="SAM" id="MobiDB-lite"/>
    </source>
</evidence>
<dbReference type="PANTHER" id="PTHR31206:SF5">
    <property type="entry name" value="PROTEIN FAM177A1"/>
    <property type="match status" value="1"/>
</dbReference>
<feature type="compositionally biased region" description="Polar residues" evidence="1">
    <location>
        <begin position="182"/>
        <end position="197"/>
    </location>
</feature>
<dbReference type="STRING" id="113540.ENSSFOP00015039858"/>